<gene>
    <name evidence="2" type="ORF">J2T15_001184</name>
</gene>
<reference evidence="2 3" key="1">
    <citation type="submission" date="2023-07" db="EMBL/GenBank/DDBJ databases">
        <title>Sorghum-associated microbial communities from plants grown in Nebraska, USA.</title>
        <authorList>
            <person name="Schachtman D."/>
        </authorList>
    </citation>
    <scope>NUCLEOTIDE SEQUENCE [LARGE SCALE GENOMIC DNA]</scope>
    <source>
        <strain evidence="2 3">CC482</strain>
    </source>
</reference>
<keyword evidence="1" id="KW-0812">Transmembrane</keyword>
<sequence length="134" mass="14524">MNKSYAYAVVAALLSLAIGACYVGDVFFDYGFLGPEIGSEGETVQLWGYVSIGLSIVLLAAVICAMNAELKWTNYVLLGILFLLCFIQLPPVFLWLFVMLLGEWGAAVSVLLHCLVLVAMIGSVRAMRRALVVS</sequence>
<evidence type="ECO:0000313" key="3">
    <source>
        <dbReference type="Proteomes" id="UP001229346"/>
    </source>
</evidence>
<dbReference type="PROSITE" id="PS51257">
    <property type="entry name" value="PROKAR_LIPOPROTEIN"/>
    <property type="match status" value="1"/>
</dbReference>
<feature type="transmembrane region" description="Helical" evidence="1">
    <location>
        <begin position="104"/>
        <end position="124"/>
    </location>
</feature>
<keyword evidence="1" id="KW-0472">Membrane</keyword>
<feature type="transmembrane region" description="Helical" evidence="1">
    <location>
        <begin position="75"/>
        <end position="98"/>
    </location>
</feature>
<evidence type="ECO:0000313" key="2">
    <source>
        <dbReference type="EMBL" id="MDQ0111751.1"/>
    </source>
</evidence>
<evidence type="ECO:0000256" key="1">
    <source>
        <dbReference type="SAM" id="Phobius"/>
    </source>
</evidence>
<organism evidence="2 3">
    <name type="scientific">Paenibacillus harenae</name>
    <dbReference type="NCBI Taxonomy" id="306543"/>
    <lineage>
        <taxon>Bacteria</taxon>
        <taxon>Bacillati</taxon>
        <taxon>Bacillota</taxon>
        <taxon>Bacilli</taxon>
        <taxon>Bacillales</taxon>
        <taxon>Paenibacillaceae</taxon>
        <taxon>Paenibacillus</taxon>
    </lineage>
</organism>
<proteinExistence type="predicted"/>
<name>A0ABT9TWL4_PAEHA</name>
<keyword evidence="3" id="KW-1185">Reference proteome</keyword>
<accession>A0ABT9TWL4</accession>
<keyword evidence="1" id="KW-1133">Transmembrane helix</keyword>
<dbReference type="EMBL" id="JAUSSU010000002">
    <property type="protein sequence ID" value="MDQ0111751.1"/>
    <property type="molecule type" value="Genomic_DNA"/>
</dbReference>
<dbReference type="RefSeq" id="WP_307201948.1">
    <property type="nucleotide sequence ID" value="NZ_JAUSSU010000002.1"/>
</dbReference>
<protein>
    <submittedName>
        <fullName evidence="2">Uncharacterized protein</fullName>
    </submittedName>
</protein>
<feature type="transmembrane region" description="Helical" evidence="1">
    <location>
        <begin position="47"/>
        <end position="68"/>
    </location>
</feature>
<dbReference type="Proteomes" id="UP001229346">
    <property type="component" value="Unassembled WGS sequence"/>
</dbReference>
<comment type="caution">
    <text evidence="2">The sequence shown here is derived from an EMBL/GenBank/DDBJ whole genome shotgun (WGS) entry which is preliminary data.</text>
</comment>